<dbReference type="PROSITE" id="PS50106">
    <property type="entry name" value="PDZ"/>
    <property type="match status" value="2"/>
</dbReference>
<dbReference type="Gene3D" id="2.30.42.10">
    <property type="match status" value="2"/>
</dbReference>
<evidence type="ECO:0000313" key="4">
    <source>
        <dbReference type="EMBL" id="AXY77184.1"/>
    </source>
</evidence>
<dbReference type="KEGG" id="pseg:D3H65_25785"/>
<accession>A0A3B7MRM1</accession>
<dbReference type="Pfam" id="PF13180">
    <property type="entry name" value="PDZ_2"/>
    <property type="match status" value="2"/>
</dbReference>
<sequence>MRRYFLPLTGLAAMVLLLNQPVAAQDEKSSDKTKEKIKQYDEIIIRKKSDKDGKVTVEIKDGEVTVNGKPLDDYEDENLSVRKRKSGAIVGNISPFRSNGGNWSFNSDNMNFDSFIKEGKTAFLGVATDDGKEGARIDEVTKGSPAEKAGLKKGDVITKIGDQGVFSQDDVAKEVKKHKPEEKLTITYKRDGKEQKTTATLGKRSEAAALAFGNADGFAAPHIQPMPNFNFNWDDNGSGPRVLYGGRPRLGIKAQDTEDGKGVKVLDVDDESVAGKAGIKEDDIITEFNGKAVNSADELAAAARDAKEKPSVTVKLTRDGKAQTVELKTPKKLKTANL</sequence>
<feature type="domain" description="PDZ" evidence="3">
    <location>
        <begin position="113"/>
        <end position="190"/>
    </location>
</feature>
<dbReference type="PANTHER" id="PTHR22939">
    <property type="entry name" value="SERINE PROTEASE FAMILY S1C HTRA-RELATED"/>
    <property type="match status" value="1"/>
</dbReference>
<evidence type="ECO:0000313" key="5">
    <source>
        <dbReference type="Proteomes" id="UP000263900"/>
    </source>
</evidence>
<dbReference type="PANTHER" id="PTHR22939:SF129">
    <property type="entry name" value="SERINE PROTEASE HTRA2, MITOCHONDRIAL"/>
    <property type="match status" value="1"/>
</dbReference>
<feature type="domain" description="PDZ" evidence="3">
    <location>
        <begin position="246"/>
        <end position="320"/>
    </location>
</feature>
<keyword evidence="5" id="KW-1185">Reference proteome</keyword>
<dbReference type="SUPFAM" id="SSF50156">
    <property type="entry name" value="PDZ domain-like"/>
    <property type="match status" value="2"/>
</dbReference>
<dbReference type="InterPro" id="IPR036034">
    <property type="entry name" value="PDZ_sf"/>
</dbReference>
<name>A0A3B7MRM1_9BACT</name>
<gene>
    <name evidence="4" type="ORF">D3H65_25785</name>
</gene>
<protein>
    <submittedName>
        <fullName evidence="4">PDZ domain-containing protein</fullName>
    </submittedName>
</protein>
<organism evidence="4 5">
    <name type="scientific">Paraflavitalea soli</name>
    <dbReference type="NCBI Taxonomy" id="2315862"/>
    <lineage>
        <taxon>Bacteria</taxon>
        <taxon>Pseudomonadati</taxon>
        <taxon>Bacteroidota</taxon>
        <taxon>Chitinophagia</taxon>
        <taxon>Chitinophagales</taxon>
        <taxon>Chitinophagaceae</taxon>
        <taxon>Paraflavitalea</taxon>
    </lineage>
</organism>
<dbReference type="EMBL" id="CP032157">
    <property type="protein sequence ID" value="AXY77184.1"/>
    <property type="molecule type" value="Genomic_DNA"/>
</dbReference>
<evidence type="ECO:0000259" key="3">
    <source>
        <dbReference type="PROSITE" id="PS50106"/>
    </source>
</evidence>
<dbReference type="Proteomes" id="UP000263900">
    <property type="component" value="Chromosome"/>
</dbReference>
<dbReference type="OrthoDB" id="9781273at2"/>
<evidence type="ECO:0000256" key="1">
    <source>
        <dbReference type="ARBA" id="ARBA00010541"/>
    </source>
</evidence>
<reference evidence="4 5" key="1">
    <citation type="submission" date="2018-09" db="EMBL/GenBank/DDBJ databases">
        <title>Genome sequencing of strain 6GH32-13.</title>
        <authorList>
            <person name="Weon H.-Y."/>
            <person name="Heo J."/>
            <person name="Kwon S.-W."/>
        </authorList>
    </citation>
    <scope>NUCLEOTIDE SEQUENCE [LARGE SCALE GENOMIC DNA]</scope>
    <source>
        <strain evidence="4 5">5GH32-13</strain>
    </source>
</reference>
<evidence type="ECO:0000256" key="2">
    <source>
        <dbReference type="SAM" id="SignalP"/>
    </source>
</evidence>
<proteinExistence type="inferred from homology"/>
<comment type="similarity">
    <text evidence="1">Belongs to the peptidase S1C family.</text>
</comment>
<dbReference type="AlphaFoldDB" id="A0A3B7MRM1"/>
<dbReference type="RefSeq" id="WP_119053060.1">
    <property type="nucleotide sequence ID" value="NZ_CP032157.1"/>
</dbReference>
<dbReference type="SMART" id="SM00228">
    <property type="entry name" value="PDZ"/>
    <property type="match status" value="2"/>
</dbReference>
<keyword evidence="2" id="KW-0732">Signal</keyword>
<feature type="chain" id="PRO_5017772264" evidence="2">
    <location>
        <begin position="25"/>
        <end position="338"/>
    </location>
</feature>
<dbReference type="InterPro" id="IPR001478">
    <property type="entry name" value="PDZ"/>
</dbReference>
<feature type="signal peptide" evidence="2">
    <location>
        <begin position="1"/>
        <end position="24"/>
    </location>
</feature>